<accession>A0A2N5V7Z4</accession>
<organism evidence="1 2">
    <name type="scientific">Puccinia coronata f. sp. avenae</name>
    <dbReference type="NCBI Taxonomy" id="200324"/>
    <lineage>
        <taxon>Eukaryota</taxon>
        <taxon>Fungi</taxon>
        <taxon>Dikarya</taxon>
        <taxon>Basidiomycota</taxon>
        <taxon>Pucciniomycotina</taxon>
        <taxon>Pucciniomycetes</taxon>
        <taxon>Pucciniales</taxon>
        <taxon>Pucciniaceae</taxon>
        <taxon>Puccinia</taxon>
    </lineage>
</organism>
<proteinExistence type="predicted"/>
<gene>
    <name evidence="1" type="ORF">PCASD_04187</name>
</gene>
<name>A0A2N5V7Z4_9BASI</name>
<protein>
    <submittedName>
        <fullName evidence="1">Uncharacterized protein</fullName>
    </submittedName>
</protein>
<dbReference type="Proteomes" id="UP000235392">
    <property type="component" value="Unassembled WGS sequence"/>
</dbReference>
<dbReference type="AlphaFoldDB" id="A0A2N5V7Z4"/>
<evidence type="ECO:0000313" key="2">
    <source>
        <dbReference type="Proteomes" id="UP000235392"/>
    </source>
</evidence>
<evidence type="ECO:0000313" key="1">
    <source>
        <dbReference type="EMBL" id="PLW46123.1"/>
    </source>
</evidence>
<sequence>MSSKVFIKVNFVNTPSYFDANGFVTAYMEVFGKLNPLEALQNLKGCREHFQQSVTWVKRNRAVIMADEEPCKMDGPTHDNKVDKMRRRFPKIKAWPEWWTMADVEAILFSSRRTMLEDLPNGNYGLPSLKNAQESMHQVYYMLSAGKKSLMEGFCELYAFVKALQMDHLLAMRGVAI</sequence>
<reference evidence="1 2" key="1">
    <citation type="submission" date="2017-11" db="EMBL/GenBank/DDBJ databases">
        <title>De novo assembly and phasing of dikaryotic genomes from two isolates of Puccinia coronata f. sp. avenae, the causal agent of oat crown rust.</title>
        <authorList>
            <person name="Miller M.E."/>
            <person name="Zhang Y."/>
            <person name="Omidvar V."/>
            <person name="Sperschneider J."/>
            <person name="Schwessinger B."/>
            <person name="Raley C."/>
            <person name="Palmer J.M."/>
            <person name="Garnica D."/>
            <person name="Upadhyaya N."/>
            <person name="Rathjen J."/>
            <person name="Taylor J.M."/>
            <person name="Park R.F."/>
            <person name="Dodds P.N."/>
            <person name="Hirsch C.D."/>
            <person name="Kianian S.F."/>
            <person name="Figueroa M."/>
        </authorList>
    </citation>
    <scope>NUCLEOTIDE SEQUENCE [LARGE SCALE GENOMIC DNA]</scope>
    <source>
        <strain evidence="1">12SD80</strain>
    </source>
</reference>
<dbReference type="EMBL" id="PGCI01000042">
    <property type="protein sequence ID" value="PLW46123.1"/>
    <property type="molecule type" value="Genomic_DNA"/>
</dbReference>
<comment type="caution">
    <text evidence="1">The sequence shown here is derived from an EMBL/GenBank/DDBJ whole genome shotgun (WGS) entry which is preliminary data.</text>
</comment>